<dbReference type="AlphaFoldDB" id="A0A4Z2IQM8"/>
<organism evidence="1 2">
    <name type="scientific">Liparis tanakae</name>
    <name type="common">Tanaka's snailfish</name>
    <dbReference type="NCBI Taxonomy" id="230148"/>
    <lineage>
        <taxon>Eukaryota</taxon>
        <taxon>Metazoa</taxon>
        <taxon>Chordata</taxon>
        <taxon>Craniata</taxon>
        <taxon>Vertebrata</taxon>
        <taxon>Euteleostomi</taxon>
        <taxon>Actinopterygii</taxon>
        <taxon>Neopterygii</taxon>
        <taxon>Teleostei</taxon>
        <taxon>Neoteleostei</taxon>
        <taxon>Acanthomorphata</taxon>
        <taxon>Eupercaria</taxon>
        <taxon>Perciformes</taxon>
        <taxon>Cottioidei</taxon>
        <taxon>Cottales</taxon>
        <taxon>Liparidae</taxon>
        <taxon>Liparis</taxon>
    </lineage>
</organism>
<gene>
    <name evidence="1" type="ORF">EYF80_009594</name>
</gene>
<keyword evidence="2" id="KW-1185">Reference proteome</keyword>
<protein>
    <submittedName>
        <fullName evidence="1">Uncharacterized protein</fullName>
    </submittedName>
</protein>
<accession>A0A4Z2IQM8</accession>
<dbReference type="EMBL" id="SRLO01000056">
    <property type="protein sequence ID" value="TNN80269.1"/>
    <property type="molecule type" value="Genomic_DNA"/>
</dbReference>
<sequence length="140" mass="15843">MDLGSTNTIVFESGEVDVRDEKDGLGLVVGHHLEDGHVVALLEDGHFGIYNWEEETQQGAGEVLRDSQARPGLSSATFPFRRDCFLSSSRIFLSAPLSQKTLIWQKARFRGSPFTPFWEEKSVLRQLTEMKICGRRKRCV</sequence>
<evidence type="ECO:0000313" key="1">
    <source>
        <dbReference type="EMBL" id="TNN80269.1"/>
    </source>
</evidence>
<evidence type="ECO:0000313" key="2">
    <source>
        <dbReference type="Proteomes" id="UP000314294"/>
    </source>
</evidence>
<reference evidence="1 2" key="1">
    <citation type="submission" date="2019-03" db="EMBL/GenBank/DDBJ databases">
        <title>First draft genome of Liparis tanakae, snailfish: a comprehensive survey of snailfish specific genes.</title>
        <authorList>
            <person name="Kim W."/>
            <person name="Song I."/>
            <person name="Jeong J.-H."/>
            <person name="Kim D."/>
            <person name="Kim S."/>
            <person name="Ryu S."/>
            <person name="Song J.Y."/>
            <person name="Lee S.K."/>
        </authorList>
    </citation>
    <scope>NUCLEOTIDE SEQUENCE [LARGE SCALE GENOMIC DNA]</scope>
    <source>
        <tissue evidence="1">Muscle</tissue>
    </source>
</reference>
<comment type="caution">
    <text evidence="1">The sequence shown here is derived from an EMBL/GenBank/DDBJ whole genome shotgun (WGS) entry which is preliminary data.</text>
</comment>
<name>A0A4Z2IQM8_9TELE</name>
<dbReference type="Proteomes" id="UP000314294">
    <property type="component" value="Unassembled WGS sequence"/>
</dbReference>
<proteinExistence type="predicted"/>